<proteinExistence type="inferred from homology"/>
<evidence type="ECO:0000313" key="3">
    <source>
        <dbReference type="EMBL" id="AIH04311.1"/>
    </source>
</evidence>
<feature type="domain" description="Flavodoxin-like" evidence="2">
    <location>
        <begin position="252"/>
        <end position="390"/>
    </location>
</feature>
<dbReference type="PROSITE" id="PS50902">
    <property type="entry name" value="FLAVODOXIN_LIKE"/>
    <property type="match status" value="1"/>
</dbReference>
<dbReference type="PIRSF" id="PIRSF005243">
    <property type="entry name" value="ROO"/>
    <property type="match status" value="1"/>
</dbReference>
<protein>
    <submittedName>
        <fullName evidence="3">Lactamase</fullName>
    </submittedName>
</protein>
<dbReference type="InterPro" id="IPR045761">
    <property type="entry name" value="ODP_dom"/>
</dbReference>
<dbReference type="PANTHER" id="PTHR43717">
    <property type="entry name" value="ANAEROBIC NITRIC OXIDE REDUCTASE FLAVORUBREDOXIN"/>
    <property type="match status" value="1"/>
</dbReference>
<dbReference type="Pfam" id="PF19583">
    <property type="entry name" value="ODP"/>
    <property type="match status" value="1"/>
</dbReference>
<comment type="similarity">
    <text evidence="1">In the N-terminal section; belongs to the zinc metallo-hydrolase group 3 family.</text>
</comment>
<dbReference type="HOGENOM" id="CLU_017490_0_0_0"/>
<evidence type="ECO:0000256" key="1">
    <source>
        <dbReference type="ARBA" id="ARBA00007121"/>
    </source>
</evidence>
<dbReference type="Gene3D" id="3.40.50.360">
    <property type="match status" value="1"/>
</dbReference>
<dbReference type="Proteomes" id="UP000028481">
    <property type="component" value="Chromosome"/>
</dbReference>
<dbReference type="InterPro" id="IPR008254">
    <property type="entry name" value="Flavodoxin/NO_synth"/>
</dbReference>
<dbReference type="GO" id="GO:0010181">
    <property type="term" value="F:FMN binding"/>
    <property type="evidence" value="ECO:0007669"/>
    <property type="project" value="InterPro"/>
</dbReference>
<dbReference type="AlphaFoldDB" id="A0A075WTW0"/>
<dbReference type="eggNOG" id="COG0426">
    <property type="taxonomic scope" value="Bacteria"/>
</dbReference>
<dbReference type="InterPro" id="IPR001279">
    <property type="entry name" value="Metallo-B-lactamas"/>
</dbReference>
<dbReference type="GO" id="GO:0016491">
    <property type="term" value="F:oxidoreductase activity"/>
    <property type="evidence" value="ECO:0007669"/>
    <property type="project" value="InterPro"/>
</dbReference>
<dbReference type="SMART" id="SM00849">
    <property type="entry name" value="Lactamase_B"/>
    <property type="match status" value="1"/>
</dbReference>
<dbReference type="InterPro" id="IPR036866">
    <property type="entry name" value="RibonucZ/Hydroxyglut_hydro"/>
</dbReference>
<dbReference type="STRING" id="289377.HL41_05920"/>
<sequence length="396" mass="45080">MEPVKIKEGIYWVGAVDWHVRNFHGYTTIKGTTYNSYLVIDEKVTLFDTVKHGFEDEMLGRISKIINPEKIDYLVVNHIEPDHAGGFSYIAQKINPEKIFITRNGKLGLSAYLHNTDFPFEEVKTGYEVKIGKRTIRFIETPMIHWPDSMVSYIPEEKILISQDAFGQHYATSVRFDDEVDYCVLIQEAAKYYANIVLPFSPQVQKLLKTIKDLGLEIETICPDHGVVWRSKIKDILELYDKWSSYEADNRVVIVYDTMWKSTEKMAYAIAEGVVKEGVEARVFKLSVSDITDVMTEVMLAKGVVLGSSTLNNNLLPTMASFVTYMKGLRPRKKLGFAFGSYGWSGEAVAQLNEYLKEIQAEVIHEGIKCKYAPNQEVLKSCADLGRLLAQKIKEV</sequence>
<dbReference type="GO" id="GO:0046872">
    <property type="term" value="F:metal ion binding"/>
    <property type="evidence" value="ECO:0007669"/>
    <property type="project" value="InterPro"/>
</dbReference>
<dbReference type="PANTHER" id="PTHR43717:SF1">
    <property type="entry name" value="ANAEROBIC NITRIC OXIDE REDUCTASE FLAVORUBREDOXIN"/>
    <property type="match status" value="1"/>
</dbReference>
<accession>A0A075WTW0</accession>
<dbReference type="SUPFAM" id="SSF56281">
    <property type="entry name" value="Metallo-hydrolase/oxidoreductase"/>
    <property type="match status" value="1"/>
</dbReference>
<reference evidence="3 4" key="1">
    <citation type="journal article" date="2015" name="Genome Announc.">
        <title>Genome Sequence of a Sulfate-Reducing Thermophilic Bacterium, Thermodesulfobacterium commune DSM 2178T (Phylum Thermodesulfobacteria).</title>
        <authorList>
            <person name="Bhatnagar S."/>
            <person name="Badger J.H."/>
            <person name="Madupu R."/>
            <person name="Khouri H.M."/>
            <person name="O'Connor E.M."/>
            <person name="Robb F.T."/>
            <person name="Ward N.L."/>
            <person name="Eisen J.A."/>
        </authorList>
    </citation>
    <scope>NUCLEOTIDE SEQUENCE [LARGE SCALE GENOMIC DNA]</scope>
    <source>
        <strain evidence="3 4">DSM 2178</strain>
    </source>
</reference>
<dbReference type="RefSeq" id="WP_038060178.1">
    <property type="nucleotide sequence ID" value="NZ_CP008796.1"/>
</dbReference>
<keyword evidence="4" id="KW-1185">Reference proteome</keyword>
<evidence type="ECO:0000313" key="4">
    <source>
        <dbReference type="Proteomes" id="UP000028481"/>
    </source>
</evidence>
<dbReference type="InterPro" id="IPR029039">
    <property type="entry name" value="Flavoprotein-like_sf"/>
</dbReference>
<dbReference type="EMBL" id="CP008796">
    <property type="protein sequence ID" value="AIH04311.1"/>
    <property type="molecule type" value="Genomic_DNA"/>
</dbReference>
<organism evidence="3 4">
    <name type="scientific">Thermodesulfobacterium commune DSM 2178</name>
    <dbReference type="NCBI Taxonomy" id="289377"/>
    <lineage>
        <taxon>Bacteria</taxon>
        <taxon>Pseudomonadati</taxon>
        <taxon>Thermodesulfobacteriota</taxon>
        <taxon>Thermodesulfobacteria</taxon>
        <taxon>Thermodesulfobacteriales</taxon>
        <taxon>Thermodesulfobacteriaceae</taxon>
        <taxon>Thermodesulfobacterium</taxon>
    </lineage>
</organism>
<dbReference type="CDD" id="cd07709">
    <property type="entry name" value="flavodiiron_proteins_MBL-fold"/>
    <property type="match status" value="1"/>
</dbReference>
<evidence type="ECO:0000259" key="2">
    <source>
        <dbReference type="PROSITE" id="PS50902"/>
    </source>
</evidence>
<dbReference type="GO" id="GO:0009055">
    <property type="term" value="F:electron transfer activity"/>
    <property type="evidence" value="ECO:0007669"/>
    <property type="project" value="InterPro"/>
</dbReference>
<dbReference type="KEGG" id="tcm:HL41_05920"/>
<dbReference type="SUPFAM" id="SSF52218">
    <property type="entry name" value="Flavoproteins"/>
    <property type="match status" value="1"/>
</dbReference>
<dbReference type="Gene3D" id="3.60.15.10">
    <property type="entry name" value="Ribonuclease Z/Hydroxyacylglutathione hydrolase-like"/>
    <property type="match status" value="1"/>
</dbReference>
<dbReference type="Pfam" id="PF00258">
    <property type="entry name" value="Flavodoxin_1"/>
    <property type="match status" value="1"/>
</dbReference>
<gene>
    <name evidence="3" type="ORF">HL41_05920</name>
</gene>
<dbReference type="InterPro" id="IPR016440">
    <property type="entry name" value="Rubredoxin-O_OxRdtase"/>
</dbReference>
<dbReference type="OrthoDB" id="9800607at2"/>
<dbReference type="PaxDb" id="289377-HL41_05920"/>
<name>A0A075WTW0_9BACT</name>